<accession>A0A1W1W1N5</accession>
<dbReference type="InterPro" id="IPR002559">
    <property type="entry name" value="Transposase_11"/>
</dbReference>
<dbReference type="RefSeq" id="WP_084447253.1">
    <property type="nucleotide sequence ID" value="NZ_FWWW01000091.1"/>
</dbReference>
<dbReference type="STRING" id="645990.SAMN00120144_0188"/>
<evidence type="ECO:0000313" key="3">
    <source>
        <dbReference type="Proteomes" id="UP000192266"/>
    </source>
</evidence>
<protein>
    <submittedName>
        <fullName evidence="2">Transposase IS4 family protein</fullName>
    </submittedName>
</protein>
<sequence>MGSRWHLTAGQYLFEREQPGTGRKKAWPSVVILDTQSVKNAATATGTTVGFDAGKLVKGRKRRVLTDTLGHVLASRVLPADTVDGPAAIAFWDEVAAVRELLGQVQVIFVDNSFNDVFREHLAQHYGIRVEKPTHVLVEKTNCCIHAWRWIVERTFAWLSANRRLSKEYDRGLHHANAWIALANIRRVLKFCYLKQLLTIA</sequence>
<dbReference type="PANTHER" id="PTHR30007">
    <property type="entry name" value="PHP DOMAIN PROTEIN"/>
    <property type="match status" value="1"/>
</dbReference>
<feature type="domain" description="Transposase IS4-like" evidence="1">
    <location>
        <begin position="28"/>
        <end position="182"/>
    </location>
</feature>
<dbReference type="PANTHER" id="PTHR30007:SF0">
    <property type="entry name" value="TRANSPOSASE"/>
    <property type="match status" value="1"/>
</dbReference>
<dbReference type="AlphaFoldDB" id="A0A1W1W1N5"/>
<gene>
    <name evidence="2" type="ORF">SAMN00120144_0188</name>
</gene>
<proteinExistence type="predicted"/>
<evidence type="ECO:0000259" key="1">
    <source>
        <dbReference type="Pfam" id="PF01609"/>
    </source>
</evidence>
<name>A0A1W1W1N5_9BACT</name>
<organism evidence="2 3">
    <name type="scientific">Hymenobacter roseosalivarius DSM 11622</name>
    <dbReference type="NCBI Taxonomy" id="645990"/>
    <lineage>
        <taxon>Bacteria</taxon>
        <taxon>Pseudomonadati</taxon>
        <taxon>Bacteroidota</taxon>
        <taxon>Cytophagia</taxon>
        <taxon>Cytophagales</taxon>
        <taxon>Hymenobacteraceae</taxon>
        <taxon>Hymenobacter</taxon>
    </lineage>
</organism>
<dbReference type="GO" id="GO:0004803">
    <property type="term" value="F:transposase activity"/>
    <property type="evidence" value="ECO:0007669"/>
    <property type="project" value="InterPro"/>
</dbReference>
<dbReference type="Pfam" id="PF01609">
    <property type="entry name" value="DDE_Tnp_1"/>
    <property type="match status" value="1"/>
</dbReference>
<keyword evidence="3" id="KW-1185">Reference proteome</keyword>
<reference evidence="2 3" key="1">
    <citation type="submission" date="2017-04" db="EMBL/GenBank/DDBJ databases">
        <authorList>
            <person name="Afonso C.L."/>
            <person name="Miller P.J."/>
            <person name="Scott M.A."/>
            <person name="Spackman E."/>
            <person name="Goraichik I."/>
            <person name="Dimitrov K.M."/>
            <person name="Suarez D.L."/>
            <person name="Swayne D.E."/>
        </authorList>
    </citation>
    <scope>NUCLEOTIDE SEQUENCE [LARGE SCALE GENOMIC DNA]</scope>
    <source>
        <strain evidence="2 3">DSM 11622</strain>
    </source>
</reference>
<dbReference type="Proteomes" id="UP000192266">
    <property type="component" value="Unassembled WGS sequence"/>
</dbReference>
<dbReference type="EMBL" id="FWWW01000091">
    <property type="protein sequence ID" value="SMB99423.1"/>
    <property type="molecule type" value="Genomic_DNA"/>
</dbReference>
<dbReference type="GO" id="GO:0006313">
    <property type="term" value="P:DNA transposition"/>
    <property type="evidence" value="ECO:0007669"/>
    <property type="project" value="InterPro"/>
</dbReference>
<evidence type="ECO:0000313" key="2">
    <source>
        <dbReference type="EMBL" id="SMB99423.1"/>
    </source>
</evidence>
<dbReference type="GO" id="GO:0003677">
    <property type="term" value="F:DNA binding"/>
    <property type="evidence" value="ECO:0007669"/>
    <property type="project" value="InterPro"/>
</dbReference>
<dbReference type="OrthoDB" id="887363at2"/>